<keyword evidence="5" id="KW-1185">Reference proteome</keyword>
<reference evidence="4 5" key="1">
    <citation type="submission" date="2019-07" db="EMBL/GenBank/DDBJ databases">
        <title>Quadrisphaera sp. strain DD2A genome sequencing and assembly.</title>
        <authorList>
            <person name="Kim I."/>
        </authorList>
    </citation>
    <scope>NUCLEOTIDE SEQUENCE [LARGE SCALE GENOMIC DNA]</scope>
    <source>
        <strain evidence="4 5">DD2A</strain>
    </source>
</reference>
<evidence type="ECO:0000313" key="5">
    <source>
        <dbReference type="Proteomes" id="UP000321234"/>
    </source>
</evidence>
<dbReference type="CDD" id="cd01448">
    <property type="entry name" value="TST_Repeat_1"/>
    <property type="match status" value="1"/>
</dbReference>
<dbReference type="InterPro" id="IPR001763">
    <property type="entry name" value="Rhodanese-like_dom"/>
</dbReference>
<dbReference type="OrthoDB" id="9770030at2"/>
<proteinExistence type="predicted"/>
<accession>A0A5C8ZFJ1</accession>
<keyword evidence="2" id="KW-0677">Repeat</keyword>
<dbReference type="InterPro" id="IPR045078">
    <property type="entry name" value="TST/MPST-like"/>
</dbReference>
<keyword evidence="1 4" id="KW-0808">Transferase</keyword>
<organism evidence="4 5">
    <name type="scientific">Quadrisphaera setariae</name>
    <dbReference type="NCBI Taxonomy" id="2593304"/>
    <lineage>
        <taxon>Bacteria</taxon>
        <taxon>Bacillati</taxon>
        <taxon>Actinomycetota</taxon>
        <taxon>Actinomycetes</taxon>
        <taxon>Kineosporiales</taxon>
        <taxon>Kineosporiaceae</taxon>
        <taxon>Quadrisphaera</taxon>
    </lineage>
</organism>
<dbReference type="AlphaFoldDB" id="A0A5C8ZFJ1"/>
<evidence type="ECO:0000313" key="4">
    <source>
        <dbReference type="EMBL" id="TXR55570.1"/>
    </source>
</evidence>
<dbReference type="PANTHER" id="PTHR11364">
    <property type="entry name" value="THIOSULFATE SULFERTANSFERASE"/>
    <property type="match status" value="1"/>
</dbReference>
<dbReference type="SUPFAM" id="SSF52821">
    <property type="entry name" value="Rhodanese/Cell cycle control phosphatase"/>
    <property type="match status" value="2"/>
</dbReference>
<dbReference type="SMART" id="SM00450">
    <property type="entry name" value="RHOD"/>
    <property type="match status" value="2"/>
</dbReference>
<dbReference type="PROSITE" id="PS50206">
    <property type="entry name" value="RHODANESE_3"/>
    <property type="match status" value="2"/>
</dbReference>
<dbReference type="RefSeq" id="WP_147927146.1">
    <property type="nucleotide sequence ID" value="NZ_VKAC01000008.1"/>
</dbReference>
<protein>
    <submittedName>
        <fullName evidence="4">Sulfurtransferase</fullName>
    </submittedName>
</protein>
<evidence type="ECO:0000256" key="2">
    <source>
        <dbReference type="ARBA" id="ARBA00022737"/>
    </source>
</evidence>
<dbReference type="PANTHER" id="PTHR11364:SF27">
    <property type="entry name" value="SULFURTRANSFERASE"/>
    <property type="match status" value="1"/>
</dbReference>
<dbReference type="Pfam" id="PF00581">
    <property type="entry name" value="Rhodanese"/>
    <property type="match status" value="2"/>
</dbReference>
<dbReference type="Gene3D" id="3.40.250.10">
    <property type="entry name" value="Rhodanese-like domain"/>
    <property type="match status" value="2"/>
</dbReference>
<comment type="caution">
    <text evidence="4">The sequence shown here is derived from an EMBL/GenBank/DDBJ whole genome shotgun (WGS) entry which is preliminary data.</text>
</comment>
<dbReference type="InterPro" id="IPR036873">
    <property type="entry name" value="Rhodanese-like_dom_sf"/>
</dbReference>
<sequence length="296" mass="30349">MADSPAVPPFVDAAWLDTALAHGRTALADVRWYPDGRDPAEAFAAGHLPGAVRVDVDDVLAGPPSDAAGRHPLPAPDAFLRALADLGLPVDEGVVVAYDDAGGVIAARLVWMLRALGRPAALLDGGLLAWRAAGRPLETGAGEQRAPLPRTGAAPTDLPTTWPAVLLADVDDAARAAADPGSVLLDARPAERFAGAPDALDPRAGHVPGAVGLPVRDDVDALGRLLPEEVLRDRLAAAGVRAEAVAAGAVVSSCGSGVTACHRLLVIEHLGLGRARLWPGSWSQWSRDPARPAATG</sequence>
<dbReference type="Proteomes" id="UP000321234">
    <property type="component" value="Unassembled WGS sequence"/>
</dbReference>
<feature type="domain" description="Rhodanese" evidence="3">
    <location>
        <begin position="178"/>
        <end position="294"/>
    </location>
</feature>
<dbReference type="GO" id="GO:0004792">
    <property type="term" value="F:thiosulfate-cyanide sulfurtransferase activity"/>
    <property type="evidence" value="ECO:0007669"/>
    <property type="project" value="InterPro"/>
</dbReference>
<name>A0A5C8ZFJ1_9ACTN</name>
<gene>
    <name evidence="4" type="ORF">FMM08_14885</name>
</gene>
<feature type="domain" description="Rhodanese" evidence="3">
    <location>
        <begin position="21"/>
        <end position="139"/>
    </location>
</feature>
<dbReference type="PROSITE" id="PS00380">
    <property type="entry name" value="RHODANESE_1"/>
    <property type="match status" value="1"/>
</dbReference>
<dbReference type="EMBL" id="VKAC01000008">
    <property type="protein sequence ID" value="TXR55570.1"/>
    <property type="molecule type" value="Genomic_DNA"/>
</dbReference>
<dbReference type="InterPro" id="IPR001307">
    <property type="entry name" value="Thiosulphate_STrfase_CS"/>
</dbReference>
<evidence type="ECO:0000256" key="1">
    <source>
        <dbReference type="ARBA" id="ARBA00022679"/>
    </source>
</evidence>
<evidence type="ECO:0000259" key="3">
    <source>
        <dbReference type="PROSITE" id="PS50206"/>
    </source>
</evidence>